<evidence type="ECO:0000259" key="5">
    <source>
        <dbReference type="PROSITE" id="PS50111"/>
    </source>
</evidence>
<dbReference type="SUPFAM" id="SSF58104">
    <property type="entry name" value="Methyl-accepting chemotaxis protein (MCP) signaling domain"/>
    <property type="match status" value="1"/>
</dbReference>
<dbReference type="GO" id="GO:0004888">
    <property type="term" value="F:transmembrane signaling receptor activity"/>
    <property type="evidence" value="ECO:0007669"/>
    <property type="project" value="InterPro"/>
</dbReference>
<dbReference type="SMART" id="SM00283">
    <property type="entry name" value="MA"/>
    <property type="match status" value="1"/>
</dbReference>
<dbReference type="Gene3D" id="3.30.450.20">
    <property type="entry name" value="PAS domain"/>
    <property type="match status" value="1"/>
</dbReference>
<evidence type="ECO:0000256" key="3">
    <source>
        <dbReference type="PROSITE-ProRule" id="PRU00284"/>
    </source>
</evidence>
<reference evidence="6" key="2">
    <citation type="submission" date="2021-04" db="EMBL/GenBank/DDBJ databases">
        <title>Isolation and characterization of a novel species of the genus Sulfurimonas.</title>
        <authorList>
            <person name="Fukui M."/>
        </authorList>
    </citation>
    <scope>NUCLEOTIDE SEQUENCE</scope>
    <source>
        <strain evidence="6">H1576</strain>
    </source>
</reference>
<evidence type="ECO:0000256" key="4">
    <source>
        <dbReference type="SAM" id="Phobius"/>
    </source>
</evidence>
<feature type="transmembrane region" description="Helical" evidence="4">
    <location>
        <begin position="9"/>
        <end position="31"/>
    </location>
</feature>
<name>A0A975GCL8_9BACT</name>
<dbReference type="KEGG" id="saqt:GJV85_05845"/>
<dbReference type="PANTHER" id="PTHR32089:SF112">
    <property type="entry name" value="LYSOZYME-LIKE PROTEIN-RELATED"/>
    <property type="match status" value="1"/>
</dbReference>
<evidence type="ECO:0000256" key="1">
    <source>
        <dbReference type="ARBA" id="ARBA00023224"/>
    </source>
</evidence>
<dbReference type="EMBL" id="CP046072">
    <property type="protein sequence ID" value="QSZ41647.1"/>
    <property type="molecule type" value="Genomic_DNA"/>
</dbReference>
<gene>
    <name evidence="6" type="ORF">GJV85_05845</name>
</gene>
<dbReference type="InterPro" id="IPR004089">
    <property type="entry name" value="MCPsignal_dom"/>
</dbReference>
<proteinExistence type="inferred from homology"/>
<feature type="transmembrane region" description="Helical" evidence="4">
    <location>
        <begin position="165"/>
        <end position="186"/>
    </location>
</feature>
<keyword evidence="7" id="KW-1185">Reference proteome</keyword>
<comment type="similarity">
    <text evidence="2">Belongs to the methyl-accepting chemotaxis (MCP) protein family.</text>
</comment>
<dbReference type="GO" id="GO:0006935">
    <property type="term" value="P:chemotaxis"/>
    <property type="evidence" value="ECO:0007669"/>
    <property type="project" value="InterPro"/>
</dbReference>
<dbReference type="PROSITE" id="PS50111">
    <property type="entry name" value="CHEMOTAXIS_TRANSDUC_2"/>
    <property type="match status" value="1"/>
</dbReference>
<dbReference type="Pfam" id="PF17201">
    <property type="entry name" value="Cache_3-Cache_2"/>
    <property type="match status" value="1"/>
</dbReference>
<evidence type="ECO:0000256" key="2">
    <source>
        <dbReference type="ARBA" id="ARBA00029447"/>
    </source>
</evidence>
<feature type="domain" description="Methyl-accepting transducer" evidence="5">
    <location>
        <begin position="249"/>
        <end position="506"/>
    </location>
</feature>
<dbReference type="PRINTS" id="PR00260">
    <property type="entry name" value="CHEMTRNSDUCR"/>
</dbReference>
<dbReference type="Gene3D" id="1.10.287.950">
    <property type="entry name" value="Methyl-accepting chemotaxis protein"/>
    <property type="match status" value="1"/>
</dbReference>
<dbReference type="RefSeq" id="WP_207562930.1">
    <property type="nucleotide sequence ID" value="NZ_CP046072.1"/>
</dbReference>
<dbReference type="InterPro" id="IPR004090">
    <property type="entry name" value="Chemotax_Me-accpt_rcpt"/>
</dbReference>
<dbReference type="GO" id="GO:0007165">
    <property type="term" value="P:signal transduction"/>
    <property type="evidence" value="ECO:0007669"/>
    <property type="project" value="UniProtKB-KW"/>
</dbReference>
<dbReference type="InterPro" id="IPR033462">
    <property type="entry name" value="Cache_3-Cache_2"/>
</dbReference>
<evidence type="ECO:0000313" key="7">
    <source>
        <dbReference type="Proteomes" id="UP000671852"/>
    </source>
</evidence>
<dbReference type="GO" id="GO:0016020">
    <property type="term" value="C:membrane"/>
    <property type="evidence" value="ECO:0007669"/>
    <property type="project" value="InterPro"/>
</dbReference>
<keyword evidence="4" id="KW-0812">Transmembrane</keyword>
<dbReference type="PANTHER" id="PTHR32089">
    <property type="entry name" value="METHYL-ACCEPTING CHEMOTAXIS PROTEIN MCPB"/>
    <property type="match status" value="1"/>
</dbReference>
<protein>
    <recommendedName>
        <fullName evidence="5">Methyl-accepting transducer domain-containing protein</fullName>
    </recommendedName>
</protein>
<reference evidence="6" key="1">
    <citation type="submission" date="2019-11" db="EMBL/GenBank/DDBJ databases">
        <authorList>
            <person name="Kojima H."/>
        </authorList>
    </citation>
    <scope>NUCLEOTIDE SEQUENCE</scope>
    <source>
        <strain evidence="6">H1576</strain>
    </source>
</reference>
<accession>A0A975GCL8</accession>
<keyword evidence="4" id="KW-0472">Membrane</keyword>
<evidence type="ECO:0000313" key="6">
    <source>
        <dbReference type="EMBL" id="QSZ41647.1"/>
    </source>
</evidence>
<keyword evidence="4" id="KW-1133">Transmembrane helix</keyword>
<keyword evidence="1 3" id="KW-0807">Transducer</keyword>
<dbReference type="Proteomes" id="UP000671852">
    <property type="component" value="Chromosome"/>
</dbReference>
<dbReference type="Pfam" id="PF00015">
    <property type="entry name" value="MCPsignal"/>
    <property type="match status" value="1"/>
</dbReference>
<sequence length="536" mass="59784">MFQTIKAKFIINLILSIVSLLVILVVSYFIAISNIKSIMISDVSTVAQTLSNGIKYVSKYNKNAYKEKEFKDTIKNMKVGKSGYIYLISSDGTLLIHPKKEGKNLKNTSYGEYITSHKEGGTYSYTSKTTGQDKFAAFEYIPAWDAWIVPGVNKADYFDEVNKHFILYFSYLMIGCIGILTFFNYMTAKTVLKNASIIKSVAIDLSQGEGDLQKELPVPQTKDEFRAISIGINGFLIKMHNAIVNIKTSSHYQIILANELISLTQQLRSKTNESGSTAKSTVEDLNEIRVLLEKNVNGSKEILSVNQKSSLVLDETTSKIDSIIGSISTTQESAETISEEFTKLIRDIEALKEITTVIRDISEQTNLLALNAAIEAARAGVHGRGFAVVAEEVRKLSERTNKAINEVDVSISVLVQSVGDATEQIDNNKDVVNTLVAYGEEVKVDFLNMGESINTSLNVADESQSNMDKMQSQIISIIKKIHFMSELSLENGEFVDEVDHIANEVRSVDMEIDDNLSFFKTKKPDRSRKYEKIHTL</sequence>
<dbReference type="AlphaFoldDB" id="A0A975GCL8"/>
<dbReference type="CDD" id="cd18774">
    <property type="entry name" value="PDC2_HK_sensor"/>
    <property type="match status" value="1"/>
</dbReference>
<organism evidence="6 7">
    <name type="scientific">Sulfurimonas aquatica</name>
    <dbReference type="NCBI Taxonomy" id="2672570"/>
    <lineage>
        <taxon>Bacteria</taxon>
        <taxon>Pseudomonadati</taxon>
        <taxon>Campylobacterota</taxon>
        <taxon>Epsilonproteobacteria</taxon>
        <taxon>Campylobacterales</taxon>
        <taxon>Sulfurimonadaceae</taxon>
        <taxon>Sulfurimonas</taxon>
    </lineage>
</organism>